<dbReference type="FunFam" id="1.20.1250.20:FF:000200">
    <property type="entry name" value="Major facilitator superfamily domain-containing protein 4A"/>
    <property type="match status" value="1"/>
</dbReference>
<evidence type="ECO:0000256" key="5">
    <source>
        <dbReference type="ARBA" id="ARBA00023136"/>
    </source>
</evidence>
<keyword evidence="4 8" id="KW-1133">Transmembrane helix</keyword>
<dbReference type="GO" id="GO:0022857">
    <property type="term" value="F:transmembrane transporter activity"/>
    <property type="evidence" value="ECO:0007669"/>
    <property type="project" value="InterPro"/>
</dbReference>
<dbReference type="HOGENOM" id="CLU_028923_0_0_1"/>
<dbReference type="InterPro" id="IPR036259">
    <property type="entry name" value="MFS_trans_sf"/>
</dbReference>
<evidence type="ECO:0000256" key="4">
    <source>
        <dbReference type="ARBA" id="ARBA00022989"/>
    </source>
</evidence>
<dbReference type="Pfam" id="PF07690">
    <property type="entry name" value="MFS_1"/>
    <property type="match status" value="1"/>
</dbReference>
<keyword evidence="10" id="KW-1185">Reference proteome</keyword>
<evidence type="ECO:0000256" key="3">
    <source>
        <dbReference type="ARBA" id="ARBA00022692"/>
    </source>
</evidence>
<keyword evidence="3 8" id="KW-0812">Transmembrane</keyword>
<feature type="transmembrane region" description="Helical" evidence="8">
    <location>
        <begin position="193"/>
        <end position="213"/>
    </location>
</feature>
<feature type="region of interest" description="Disordered" evidence="7">
    <location>
        <begin position="382"/>
        <end position="403"/>
    </location>
</feature>
<reference evidence="9" key="2">
    <citation type="submission" date="2025-08" db="UniProtKB">
        <authorList>
            <consortium name="Ensembl"/>
        </authorList>
    </citation>
    <scope>IDENTIFICATION</scope>
    <source>
        <strain evidence="9">Glennie</strain>
    </source>
</reference>
<sequence length="403" mass="43316">HGALPCPALGSPSPGPAHSPPGARATSGGEPETSGGEPERRHGLGRPRLRAVGAQPAAHPDLLERLLQLRAVRGLPGPHALRPALPDPQLPAPGHLGLLRPAVLPPVGQHLGGRLQEDLPVPFAVLLLLYKERLVPCCWWRSPRLLAADELALETQPTEKDSGSSLPPKAPLDQGHDDLFSCCQGKNFKGAPYSYFAIHIAGALVLFMTDGIMGEYSGFVYSYAVEEPLSVGHKVAGYLPSLFWGFITLGRLLSIPISYRLKPATMVLINVVGVVGTFLLLLIFSHSVIFLFVGTACLGLFLSSTFPSMLSYTEDILQYKGCATTVLVTGAGIGEMVLQLLVGSIFQVQGSYSFLVCGVIFGCLAFTFYILLLFFHRMHPRPSSVTGPDKATEMHGSDFSYQR</sequence>
<dbReference type="Ensembl" id="ENSOANT00000003403.3">
    <property type="protein sequence ID" value="ENSOANP00000003402.2"/>
    <property type="gene ID" value="ENSOANG00000002146.3"/>
</dbReference>
<dbReference type="InterPro" id="IPR011701">
    <property type="entry name" value="MFS"/>
</dbReference>
<dbReference type="PANTHER" id="PTHR23121">
    <property type="entry name" value="SODIUM-DEPENDENT GLUCOSE TRANSPORTER 1"/>
    <property type="match status" value="1"/>
</dbReference>
<feature type="region of interest" description="Disordered" evidence="7">
    <location>
        <begin position="1"/>
        <end position="44"/>
    </location>
</feature>
<evidence type="ECO:0000256" key="8">
    <source>
        <dbReference type="SAM" id="Phobius"/>
    </source>
</evidence>
<name>F7BEI1_ORNAN</name>
<dbReference type="GeneTree" id="ENSGT00530000063320"/>
<keyword evidence="5 8" id="KW-0472">Membrane</keyword>
<feature type="transmembrane region" description="Helical" evidence="8">
    <location>
        <begin position="352"/>
        <end position="375"/>
    </location>
</feature>
<evidence type="ECO:0000256" key="2">
    <source>
        <dbReference type="ARBA" id="ARBA00008335"/>
    </source>
</evidence>
<dbReference type="Bgee" id="ENSOANG00000002146">
    <property type="expression patterns" value="Expressed in endometrium and 6 other cell types or tissues"/>
</dbReference>
<feature type="transmembrane region" description="Helical" evidence="8">
    <location>
        <begin position="322"/>
        <end position="346"/>
    </location>
</feature>
<evidence type="ECO:0000313" key="10">
    <source>
        <dbReference type="Proteomes" id="UP000002279"/>
    </source>
</evidence>
<evidence type="ECO:0000256" key="7">
    <source>
        <dbReference type="SAM" id="MobiDB-lite"/>
    </source>
</evidence>
<dbReference type="Gene3D" id="1.20.1250.20">
    <property type="entry name" value="MFS general substrate transporter like domains"/>
    <property type="match status" value="1"/>
</dbReference>
<comment type="subcellular location">
    <subcellularLocation>
        <location evidence="1">Membrane</location>
        <topology evidence="1">Multi-pass membrane protein</topology>
    </subcellularLocation>
</comment>
<dbReference type="AlphaFoldDB" id="F7BEI1"/>
<evidence type="ECO:0000313" key="9">
    <source>
        <dbReference type="Ensembl" id="ENSOANP00000003402.2"/>
    </source>
</evidence>
<dbReference type="PANTHER" id="PTHR23121:SF10">
    <property type="entry name" value="MAJOR FACILITATOR SUPERFAMILY DOMAIN-CONTAINING PROTEIN 4A"/>
    <property type="match status" value="1"/>
</dbReference>
<protein>
    <recommendedName>
        <fullName evidence="6">Major facilitator superfamily domain-containing protein 4A</fullName>
    </recommendedName>
</protein>
<gene>
    <name evidence="9" type="primary">MFSD4A</name>
</gene>
<dbReference type="Proteomes" id="UP000002279">
    <property type="component" value="Chromosome 7"/>
</dbReference>
<feature type="transmembrane region" description="Helical" evidence="8">
    <location>
        <begin position="235"/>
        <end position="253"/>
    </location>
</feature>
<accession>F7BEI1</accession>
<feature type="compositionally biased region" description="Low complexity" evidence="7">
    <location>
        <begin position="20"/>
        <end position="36"/>
    </location>
</feature>
<reference evidence="9" key="3">
    <citation type="submission" date="2025-09" db="UniProtKB">
        <authorList>
            <consortium name="Ensembl"/>
        </authorList>
    </citation>
    <scope>IDENTIFICATION</scope>
    <source>
        <strain evidence="9">Glennie</strain>
    </source>
</reference>
<dbReference type="SUPFAM" id="SSF103473">
    <property type="entry name" value="MFS general substrate transporter"/>
    <property type="match status" value="1"/>
</dbReference>
<reference evidence="9 10" key="1">
    <citation type="journal article" date="2008" name="Nature">
        <title>Genome analysis of the platypus reveals unique signatures of evolution.</title>
        <authorList>
            <person name="Warren W.C."/>
            <person name="Hillier L.W."/>
            <person name="Marshall Graves J.A."/>
            <person name="Birney E."/>
            <person name="Ponting C.P."/>
            <person name="Grutzner F."/>
            <person name="Belov K."/>
            <person name="Miller W."/>
            <person name="Clarke L."/>
            <person name="Chinwalla A.T."/>
            <person name="Yang S.P."/>
            <person name="Heger A."/>
            <person name="Locke D.P."/>
            <person name="Miethke P."/>
            <person name="Waters P.D."/>
            <person name="Veyrunes F."/>
            <person name="Fulton L."/>
            <person name="Fulton B."/>
            <person name="Graves T."/>
            <person name="Wallis J."/>
            <person name="Puente X.S."/>
            <person name="Lopez-Otin C."/>
            <person name="Ordonez G.R."/>
            <person name="Eichler E.E."/>
            <person name="Chen L."/>
            <person name="Cheng Z."/>
            <person name="Deakin J.E."/>
            <person name="Alsop A."/>
            <person name="Thompson K."/>
            <person name="Kirby P."/>
            <person name="Papenfuss A.T."/>
            <person name="Wakefield M.J."/>
            <person name="Olender T."/>
            <person name="Lancet D."/>
            <person name="Huttley G.A."/>
            <person name="Smit A.F."/>
            <person name="Pask A."/>
            <person name="Temple-Smith P."/>
            <person name="Batzer M.A."/>
            <person name="Walker J.A."/>
            <person name="Konkel M.K."/>
            <person name="Harris R.S."/>
            <person name="Whittington C.M."/>
            <person name="Wong E.S."/>
            <person name="Gemmell N.J."/>
            <person name="Buschiazzo E."/>
            <person name="Vargas Jentzsch I.M."/>
            <person name="Merkel A."/>
            <person name="Schmitz J."/>
            <person name="Zemann A."/>
            <person name="Churakov G."/>
            <person name="Kriegs J.O."/>
            <person name="Brosius J."/>
            <person name="Murchison E.P."/>
            <person name="Sachidanandam R."/>
            <person name="Smith C."/>
            <person name="Hannon G.J."/>
            <person name="Tsend-Ayush E."/>
            <person name="McMillan D."/>
            <person name="Attenborough R."/>
            <person name="Rens W."/>
            <person name="Ferguson-Smith M."/>
            <person name="Lefevre C.M."/>
            <person name="Sharp J.A."/>
            <person name="Nicholas K.R."/>
            <person name="Ray D.A."/>
            <person name="Kube M."/>
            <person name="Reinhardt R."/>
            <person name="Pringle T.H."/>
            <person name="Taylor J."/>
            <person name="Jones R.C."/>
            <person name="Nixon B."/>
            <person name="Dacheux J.L."/>
            <person name="Niwa H."/>
            <person name="Sekita Y."/>
            <person name="Huang X."/>
            <person name="Stark A."/>
            <person name="Kheradpour P."/>
            <person name="Kellis M."/>
            <person name="Flicek P."/>
            <person name="Chen Y."/>
            <person name="Webber C."/>
            <person name="Hardison R."/>
            <person name="Nelson J."/>
            <person name="Hallsworth-Pepin K."/>
            <person name="Delehaunty K."/>
            <person name="Markovic C."/>
            <person name="Minx P."/>
            <person name="Feng Y."/>
            <person name="Kremitzki C."/>
            <person name="Mitreva M."/>
            <person name="Glasscock J."/>
            <person name="Wylie T."/>
            <person name="Wohldmann P."/>
            <person name="Thiru P."/>
            <person name="Nhan M.N."/>
            <person name="Pohl C.S."/>
            <person name="Smith S.M."/>
            <person name="Hou S."/>
            <person name="Nefedov M."/>
            <person name="de Jong P.J."/>
            <person name="Renfree M.B."/>
            <person name="Mardis E.R."/>
            <person name="Wilson R.K."/>
        </authorList>
    </citation>
    <scope>NUCLEOTIDE SEQUENCE [LARGE SCALE GENOMIC DNA]</scope>
    <source>
        <strain evidence="9 10">Glennie</strain>
    </source>
</reference>
<dbReference type="GO" id="GO:0016020">
    <property type="term" value="C:membrane"/>
    <property type="evidence" value="ECO:0007669"/>
    <property type="project" value="UniProtKB-SubCell"/>
</dbReference>
<proteinExistence type="inferred from homology"/>
<feature type="compositionally biased region" description="Low complexity" evidence="7">
    <location>
        <begin position="1"/>
        <end position="12"/>
    </location>
</feature>
<evidence type="ECO:0000256" key="6">
    <source>
        <dbReference type="ARBA" id="ARBA00040840"/>
    </source>
</evidence>
<dbReference type="eggNOG" id="ENOG502QRVK">
    <property type="taxonomic scope" value="Eukaryota"/>
</dbReference>
<evidence type="ECO:0000256" key="1">
    <source>
        <dbReference type="ARBA" id="ARBA00004141"/>
    </source>
</evidence>
<feature type="transmembrane region" description="Helical" evidence="8">
    <location>
        <begin position="265"/>
        <end position="283"/>
    </location>
</feature>
<feature type="transmembrane region" description="Helical" evidence="8">
    <location>
        <begin position="289"/>
        <end position="310"/>
    </location>
</feature>
<organism evidence="9 10">
    <name type="scientific">Ornithorhynchus anatinus</name>
    <name type="common">Duckbill platypus</name>
    <dbReference type="NCBI Taxonomy" id="9258"/>
    <lineage>
        <taxon>Eukaryota</taxon>
        <taxon>Metazoa</taxon>
        <taxon>Chordata</taxon>
        <taxon>Craniata</taxon>
        <taxon>Vertebrata</taxon>
        <taxon>Euteleostomi</taxon>
        <taxon>Mammalia</taxon>
        <taxon>Monotremata</taxon>
        <taxon>Ornithorhynchidae</taxon>
        <taxon>Ornithorhynchus</taxon>
    </lineage>
</organism>
<comment type="similarity">
    <text evidence="2">Belongs to the major facilitator superfamily.</text>
</comment>